<dbReference type="InterPro" id="IPR037171">
    <property type="entry name" value="NagB/RpiA_transferase-like"/>
</dbReference>
<dbReference type="SUPFAM" id="SSF100950">
    <property type="entry name" value="NagB/RpiA/CoA transferase-like"/>
    <property type="match status" value="1"/>
</dbReference>
<accession>A0A135I534</accession>
<dbReference type="Pfam" id="PF02589">
    <property type="entry name" value="LUD_dom"/>
    <property type="match status" value="1"/>
</dbReference>
<dbReference type="Gene3D" id="3.40.50.10420">
    <property type="entry name" value="NagB/RpiA/CoA transferase-like"/>
    <property type="match status" value="1"/>
</dbReference>
<evidence type="ECO:0000313" key="3">
    <source>
        <dbReference type="Proteomes" id="UP000070529"/>
    </source>
</evidence>
<dbReference type="AlphaFoldDB" id="A0A135I534"/>
<proteinExistence type="predicted"/>
<dbReference type="OrthoDB" id="9794157at2"/>
<dbReference type="InterPro" id="IPR024185">
    <property type="entry name" value="FTHF_cligase-like_sf"/>
</dbReference>
<evidence type="ECO:0000313" key="2">
    <source>
        <dbReference type="EMBL" id="KXF80569.1"/>
    </source>
</evidence>
<dbReference type="PANTHER" id="PTHR43682">
    <property type="entry name" value="LACTATE UTILIZATION PROTEIN C"/>
    <property type="match status" value="1"/>
</dbReference>
<dbReference type="InterPro" id="IPR003741">
    <property type="entry name" value="LUD_dom"/>
</dbReference>
<keyword evidence="3" id="KW-1185">Reference proteome</keyword>
<evidence type="ECO:0000259" key="1">
    <source>
        <dbReference type="Pfam" id="PF02589"/>
    </source>
</evidence>
<comment type="caution">
    <text evidence="2">The sequence shown here is derived from an EMBL/GenBank/DDBJ whole genome shotgun (WGS) entry which is preliminary data.</text>
</comment>
<dbReference type="EMBL" id="LNTY01000050">
    <property type="protein sequence ID" value="KXF80569.1"/>
    <property type="molecule type" value="Genomic_DNA"/>
</dbReference>
<dbReference type="PANTHER" id="PTHR43682:SF1">
    <property type="entry name" value="LACTATE UTILIZATION PROTEIN C"/>
    <property type="match status" value="1"/>
</dbReference>
<sequence length="228" mass="25085">MTTERQTRTNAAREAIFARLKSAPRQHIDVPLPDWQAWQSDDQSERTQRFIQKLSASHAEIIETTETDLAKDVATFINAEGFRQVLAGKSNPLADALASACEHTQIHVYDQTIDTFKHALFNDIEAGITFVGAGIADTGTLATVTGEQEPRALSLVPPTHIAIIRESAIVSHFSELMTTPFWKQAGWETTPPTNLLLISGPSKTADIQQTLAYGAHGPKRLIVFIVKE</sequence>
<name>A0A135I534_9GAMM</name>
<dbReference type="RefSeq" id="WP_067419101.1">
    <property type="nucleotide sequence ID" value="NZ_LNTY01000050.1"/>
</dbReference>
<gene>
    <name evidence="2" type="ORF">ATN88_07780</name>
</gene>
<feature type="domain" description="LUD" evidence="1">
    <location>
        <begin position="48"/>
        <end position="226"/>
    </location>
</feature>
<dbReference type="Proteomes" id="UP000070529">
    <property type="component" value="Unassembled WGS sequence"/>
</dbReference>
<reference evidence="2 3" key="1">
    <citation type="submission" date="2015-11" db="EMBL/GenBank/DDBJ databases">
        <title>Genomic Taxonomy of the Vibrionaceae.</title>
        <authorList>
            <person name="Gomez-Gil B."/>
            <person name="Enciso-Ibarra J."/>
        </authorList>
    </citation>
    <scope>NUCLEOTIDE SEQUENCE [LARGE SCALE GENOMIC DNA]</scope>
    <source>
        <strain evidence="2 3">CAIM 912</strain>
    </source>
</reference>
<protein>
    <recommendedName>
        <fullName evidence="1">LUD domain-containing protein</fullName>
    </recommendedName>
</protein>
<dbReference type="STRING" id="294935.ATN88_07780"/>
<organism evidence="2 3">
    <name type="scientific">Enterovibrio coralii</name>
    <dbReference type="NCBI Taxonomy" id="294935"/>
    <lineage>
        <taxon>Bacteria</taxon>
        <taxon>Pseudomonadati</taxon>
        <taxon>Pseudomonadota</taxon>
        <taxon>Gammaproteobacteria</taxon>
        <taxon>Vibrionales</taxon>
        <taxon>Vibrionaceae</taxon>
        <taxon>Enterovibrio</taxon>
    </lineage>
</organism>